<keyword evidence="4" id="KW-1185">Reference proteome</keyword>
<dbReference type="InterPro" id="IPR009835">
    <property type="entry name" value="SrtB"/>
</dbReference>
<name>A0ABT1ECL0_9FIRM</name>
<comment type="caution">
    <text evidence="3">The sequence shown here is derived from an EMBL/GenBank/DDBJ whole genome shotgun (WGS) entry which is preliminary data.</text>
</comment>
<keyword evidence="1 3" id="KW-0378">Hydrolase</keyword>
<dbReference type="NCBIfam" id="TIGR03064">
    <property type="entry name" value="sortase_srtB"/>
    <property type="match status" value="1"/>
</dbReference>
<keyword evidence="2" id="KW-1133">Transmembrane helix</keyword>
<proteinExistence type="predicted"/>
<accession>A0ABT1ECL0</accession>
<dbReference type="Proteomes" id="UP001523566">
    <property type="component" value="Unassembled WGS sequence"/>
</dbReference>
<keyword evidence="2" id="KW-0812">Transmembrane</keyword>
<evidence type="ECO:0000313" key="4">
    <source>
        <dbReference type="Proteomes" id="UP001523566"/>
    </source>
</evidence>
<dbReference type="GO" id="GO:0016787">
    <property type="term" value="F:hydrolase activity"/>
    <property type="evidence" value="ECO:0007669"/>
    <property type="project" value="UniProtKB-KW"/>
</dbReference>
<evidence type="ECO:0000256" key="1">
    <source>
        <dbReference type="ARBA" id="ARBA00022801"/>
    </source>
</evidence>
<feature type="transmembrane region" description="Helical" evidence="2">
    <location>
        <begin position="21"/>
        <end position="46"/>
    </location>
</feature>
<gene>
    <name evidence="3" type="primary">srtB</name>
    <name evidence="3" type="ORF">NK125_14110</name>
</gene>
<dbReference type="Gene3D" id="2.40.260.10">
    <property type="entry name" value="Sortase"/>
    <property type="match status" value="1"/>
</dbReference>
<sequence>MGKWGWDLSKKYRRGRRKEKKGGGLLSTLILIVAIAIFLFAGFQLFTILKGYFDGKKEYDDVRDLVIKKSDKVEKDEEIESDKFVVDFDELSKMNPDTIGWIRFHPEPANISYPIVQTDNNDTYLHKTFSASDNSVGAIFLNAYNNSNLEDHNSIIYGHYMNDKSMFHNLWEYESEDFWKANPNFYIYTPDGRVHTYAIFSVAKVKDMDDLYNVVFNNDDEVMAQIEHVKGVSLYDTKVEVGTDQPMITLSTCTSVSDSEERFVVVGVRKEVDFVNNK</sequence>
<dbReference type="CDD" id="cd05826">
    <property type="entry name" value="Sortase_B"/>
    <property type="match status" value="1"/>
</dbReference>
<organism evidence="3 4">
    <name type="scientific">Aequitasia blattaphilus</name>
    <dbReference type="NCBI Taxonomy" id="2949332"/>
    <lineage>
        <taxon>Bacteria</taxon>
        <taxon>Bacillati</taxon>
        <taxon>Bacillota</taxon>
        <taxon>Clostridia</taxon>
        <taxon>Lachnospirales</taxon>
        <taxon>Lachnospiraceae</taxon>
        <taxon>Aequitasia</taxon>
    </lineage>
</organism>
<evidence type="ECO:0000313" key="3">
    <source>
        <dbReference type="EMBL" id="MCP1103533.1"/>
    </source>
</evidence>
<keyword evidence="2" id="KW-0472">Membrane</keyword>
<dbReference type="InterPro" id="IPR023365">
    <property type="entry name" value="Sortase_dom-sf"/>
</dbReference>
<dbReference type="EMBL" id="JAMZFW010000030">
    <property type="protein sequence ID" value="MCP1103533.1"/>
    <property type="molecule type" value="Genomic_DNA"/>
</dbReference>
<evidence type="ECO:0000256" key="2">
    <source>
        <dbReference type="SAM" id="Phobius"/>
    </source>
</evidence>
<protein>
    <submittedName>
        <fullName evidence="3">Class B sortase</fullName>
        <ecNumber evidence="3">3.4.22.71</ecNumber>
    </submittedName>
</protein>
<dbReference type="RefSeq" id="WP_262067305.1">
    <property type="nucleotide sequence ID" value="NZ_JAMXOD010000030.1"/>
</dbReference>
<dbReference type="InterPro" id="IPR005754">
    <property type="entry name" value="Sortase"/>
</dbReference>
<dbReference type="EC" id="3.4.22.71" evidence="3"/>
<reference evidence="3 4" key="1">
    <citation type="journal article" date="2022" name="Genome Biol. Evol.">
        <title>Host diet, physiology and behaviors set the stage for Lachnospiraceae cladogenesis.</title>
        <authorList>
            <person name="Vera-Ponce De Leon A."/>
            <person name="Schneider M."/>
            <person name="Jahnes B.C."/>
            <person name="Sadowski V."/>
            <person name="Camuy-Velez L.A."/>
            <person name="Duan J."/>
            <person name="Sabree Z.L."/>
        </authorList>
    </citation>
    <scope>NUCLEOTIDE SEQUENCE [LARGE SCALE GENOMIC DNA]</scope>
    <source>
        <strain evidence="3 4">PAL113</strain>
    </source>
</reference>
<dbReference type="Pfam" id="PF04203">
    <property type="entry name" value="Sortase"/>
    <property type="match status" value="1"/>
</dbReference>
<dbReference type="SUPFAM" id="SSF63817">
    <property type="entry name" value="Sortase"/>
    <property type="match status" value="1"/>
</dbReference>